<organism evidence="2">
    <name type="scientific">marine sediment metagenome</name>
    <dbReference type="NCBI Taxonomy" id="412755"/>
    <lineage>
        <taxon>unclassified sequences</taxon>
        <taxon>metagenomes</taxon>
        <taxon>ecological metagenomes</taxon>
    </lineage>
</organism>
<dbReference type="AlphaFoldDB" id="A0A0F9YHH8"/>
<evidence type="ECO:0000313" key="2">
    <source>
        <dbReference type="EMBL" id="KKO03824.1"/>
    </source>
</evidence>
<dbReference type="Gene3D" id="3.40.50.1820">
    <property type="entry name" value="alpha/beta hydrolase"/>
    <property type="match status" value="1"/>
</dbReference>
<dbReference type="Pfam" id="PF12697">
    <property type="entry name" value="Abhydrolase_6"/>
    <property type="match status" value="1"/>
</dbReference>
<reference evidence="2" key="1">
    <citation type="journal article" date="2015" name="Nature">
        <title>Complex archaea that bridge the gap between prokaryotes and eukaryotes.</title>
        <authorList>
            <person name="Spang A."/>
            <person name="Saw J.H."/>
            <person name="Jorgensen S.L."/>
            <person name="Zaremba-Niedzwiedzka K."/>
            <person name="Martijn J."/>
            <person name="Lind A.E."/>
            <person name="van Eijk R."/>
            <person name="Schleper C."/>
            <person name="Guy L."/>
            <person name="Ettema T.J."/>
        </authorList>
    </citation>
    <scope>NUCLEOTIDE SEQUENCE</scope>
</reference>
<protein>
    <recommendedName>
        <fullName evidence="1">AB hydrolase-1 domain-containing protein</fullName>
    </recommendedName>
</protein>
<sequence>MQFLLGLIGLLLLIVTSLRRWLLRRESPQKQAVDFHGELYQVGSAVIARSRADAPAGSVIVMHGFVENFLYFTEHYADPDIQLIMLTSADYHLPVNQPRFTKADWIKIPGQRPGTIAYDAAVLNQALEHLATGTQIRVHGHSRGGAVTLEAARQRPDLFARVEVILEAPVLPQGKPYKAVSPLARWFAPFYLFAWQQQPISPANAKVFGPLDNPRKRELIMALPFNPRYGRTFVNNIKDLADWMDSTGTDIYQHVKFGAILVPSHDLILNASAMLQSAQQAESLQIIEVEGCSHLITADRPDSIPPLPGL</sequence>
<accession>A0A0F9YHH8</accession>
<feature type="domain" description="AB hydrolase-1" evidence="1">
    <location>
        <begin position="110"/>
        <end position="302"/>
    </location>
</feature>
<proteinExistence type="predicted"/>
<name>A0A0F9YHH8_9ZZZZ</name>
<dbReference type="SUPFAM" id="SSF53474">
    <property type="entry name" value="alpha/beta-Hydrolases"/>
    <property type="match status" value="1"/>
</dbReference>
<dbReference type="InterPro" id="IPR000073">
    <property type="entry name" value="AB_hydrolase_1"/>
</dbReference>
<comment type="caution">
    <text evidence="2">The sequence shown here is derived from an EMBL/GenBank/DDBJ whole genome shotgun (WGS) entry which is preliminary data.</text>
</comment>
<dbReference type="InterPro" id="IPR029058">
    <property type="entry name" value="AB_hydrolase_fold"/>
</dbReference>
<dbReference type="EMBL" id="LAZR01000025">
    <property type="protein sequence ID" value="KKO03824.1"/>
    <property type="molecule type" value="Genomic_DNA"/>
</dbReference>
<gene>
    <name evidence="2" type="ORF">LCGC14_0092510</name>
</gene>
<evidence type="ECO:0000259" key="1">
    <source>
        <dbReference type="Pfam" id="PF12697"/>
    </source>
</evidence>